<keyword evidence="3" id="KW-1185">Reference proteome</keyword>
<feature type="compositionally biased region" description="Low complexity" evidence="1">
    <location>
        <begin position="191"/>
        <end position="202"/>
    </location>
</feature>
<name>A0AAX4J499_9PEZI</name>
<evidence type="ECO:0000313" key="3">
    <source>
        <dbReference type="Proteomes" id="UP001322277"/>
    </source>
</evidence>
<feature type="compositionally biased region" description="Polar residues" evidence="1">
    <location>
        <begin position="177"/>
        <end position="190"/>
    </location>
</feature>
<accession>A0AAX4J499</accession>
<sequence>MHIPLATLTNHPRYDAIKEIASHPLDPDTALVTLTVLVKGSREDISEWDIQEHRPTLLFDYWASFKGRTQQDVLGIGDLYHPYRLLQHRCVRGQWQVLVQWLGTRRKGNITASTTKQTTKRKRDSLTGHPKSVSDRRRRSSRHDSIPAIKSPIPKPSPFKKVQSQALADGLIPPQRTPKSTFATRRQSNLTVGSITSGVTSSAHAQPQSRQKSLRESSVANSSTTASRRLSPADVSRTMLRFMDSFTVGDMQKVCSFIDENCTGKLRFPLYSGGDWDGNAASGRWVDVFMLSPLGRLGQCDNEVETEE</sequence>
<dbReference type="GeneID" id="87951855"/>
<dbReference type="KEGG" id="cdet:87951855"/>
<protein>
    <submittedName>
        <fullName evidence="2">Uncharacterized protein</fullName>
    </submittedName>
</protein>
<dbReference type="AlphaFoldDB" id="A0AAX4J499"/>
<reference evidence="3" key="1">
    <citation type="journal article" date="2023" name="bioRxiv">
        <title>Complete genome of the Medicago anthracnose fungus, Colletotrichum destructivum, reveals a mini-chromosome-like region within a core chromosome.</title>
        <authorList>
            <person name="Lapalu N."/>
            <person name="Simon A."/>
            <person name="Lu A."/>
            <person name="Plaumann P.-L."/>
            <person name="Amselem J."/>
            <person name="Pigne S."/>
            <person name="Auger A."/>
            <person name="Koch C."/>
            <person name="Dallery J.-F."/>
            <person name="O'Connell R.J."/>
        </authorList>
    </citation>
    <scope>NUCLEOTIDE SEQUENCE [LARGE SCALE GENOMIC DNA]</scope>
    <source>
        <strain evidence="3">CBS 520.97</strain>
    </source>
</reference>
<dbReference type="Proteomes" id="UP001322277">
    <property type="component" value="Chromosome 11"/>
</dbReference>
<proteinExistence type="predicted"/>
<evidence type="ECO:0000313" key="2">
    <source>
        <dbReference type="EMBL" id="WQF90341.1"/>
    </source>
</evidence>
<gene>
    <name evidence="2" type="ORF">CDEST_15355</name>
</gene>
<dbReference type="RefSeq" id="XP_062787562.1">
    <property type="nucleotide sequence ID" value="XM_062931511.1"/>
</dbReference>
<feature type="compositionally biased region" description="Polar residues" evidence="1">
    <location>
        <begin position="203"/>
        <end position="228"/>
    </location>
</feature>
<evidence type="ECO:0000256" key="1">
    <source>
        <dbReference type="SAM" id="MobiDB-lite"/>
    </source>
</evidence>
<feature type="region of interest" description="Disordered" evidence="1">
    <location>
        <begin position="110"/>
        <end position="232"/>
    </location>
</feature>
<dbReference type="EMBL" id="CP137315">
    <property type="protein sequence ID" value="WQF90341.1"/>
    <property type="molecule type" value="Genomic_DNA"/>
</dbReference>
<organism evidence="2 3">
    <name type="scientific">Colletotrichum destructivum</name>
    <dbReference type="NCBI Taxonomy" id="34406"/>
    <lineage>
        <taxon>Eukaryota</taxon>
        <taxon>Fungi</taxon>
        <taxon>Dikarya</taxon>
        <taxon>Ascomycota</taxon>
        <taxon>Pezizomycotina</taxon>
        <taxon>Sordariomycetes</taxon>
        <taxon>Hypocreomycetidae</taxon>
        <taxon>Glomerellales</taxon>
        <taxon>Glomerellaceae</taxon>
        <taxon>Colletotrichum</taxon>
        <taxon>Colletotrichum destructivum species complex</taxon>
    </lineage>
</organism>